<name>A0A843UZF1_COLES</name>
<reference evidence="2" key="1">
    <citation type="submission" date="2017-07" db="EMBL/GenBank/DDBJ databases">
        <title>Taro Niue Genome Assembly and Annotation.</title>
        <authorList>
            <person name="Atibalentja N."/>
            <person name="Keating K."/>
            <person name="Fields C.J."/>
        </authorList>
    </citation>
    <scope>NUCLEOTIDE SEQUENCE</scope>
    <source>
        <strain evidence="2">Niue_2</strain>
        <tissue evidence="2">Leaf</tissue>
    </source>
</reference>
<feature type="compositionally biased region" description="Low complexity" evidence="1">
    <location>
        <begin position="115"/>
        <end position="125"/>
    </location>
</feature>
<comment type="caution">
    <text evidence="2">The sequence shown here is derived from an EMBL/GenBank/DDBJ whole genome shotgun (WGS) entry which is preliminary data.</text>
</comment>
<dbReference type="EMBL" id="NMUH01000864">
    <property type="protein sequence ID" value="MQL86013.1"/>
    <property type="molecule type" value="Genomic_DNA"/>
</dbReference>
<evidence type="ECO:0000256" key="1">
    <source>
        <dbReference type="SAM" id="MobiDB-lite"/>
    </source>
</evidence>
<accession>A0A843UZF1</accession>
<evidence type="ECO:0000313" key="2">
    <source>
        <dbReference type="EMBL" id="MQL86013.1"/>
    </source>
</evidence>
<dbReference type="AlphaFoldDB" id="A0A843UZF1"/>
<proteinExistence type="predicted"/>
<feature type="region of interest" description="Disordered" evidence="1">
    <location>
        <begin position="115"/>
        <end position="152"/>
    </location>
</feature>
<gene>
    <name evidence="2" type="ORF">Taro_018533</name>
</gene>
<evidence type="ECO:0000313" key="3">
    <source>
        <dbReference type="Proteomes" id="UP000652761"/>
    </source>
</evidence>
<sequence>MVRSDCWGGPCGVSQQGYVEGSYVLMTVSRQAKWMASSLLVASVFDRLKPIGPVPGLDVPTRSVVSSANMDSQTDCRGDVEYKQQCISEKILREQNTMLGKMLKEKEVAAASLAQQVQWEQQQQQNPRAASGSPSPPTLDLEDGPATTLNIG</sequence>
<dbReference type="Proteomes" id="UP000652761">
    <property type="component" value="Unassembled WGS sequence"/>
</dbReference>
<protein>
    <submittedName>
        <fullName evidence="2">Uncharacterized protein</fullName>
    </submittedName>
</protein>
<organism evidence="2 3">
    <name type="scientific">Colocasia esculenta</name>
    <name type="common">Wild taro</name>
    <name type="synonym">Arum esculentum</name>
    <dbReference type="NCBI Taxonomy" id="4460"/>
    <lineage>
        <taxon>Eukaryota</taxon>
        <taxon>Viridiplantae</taxon>
        <taxon>Streptophyta</taxon>
        <taxon>Embryophyta</taxon>
        <taxon>Tracheophyta</taxon>
        <taxon>Spermatophyta</taxon>
        <taxon>Magnoliopsida</taxon>
        <taxon>Liliopsida</taxon>
        <taxon>Araceae</taxon>
        <taxon>Aroideae</taxon>
        <taxon>Colocasieae</taxon>
        <taxon>Colocasia</taxon>
    </lineage>
</organism>
<keyword evidence="3" id="KW-1185">Reference proteome</keyword>